<dbReference type="SUPFAM" id="SSF51556">
    <property type="entry name" value="Metallo-dependent hydrolases"/>
    <property type="match status" value="1"/>
</dbReference>
<dbReference type="FunFam" id="3.20.20.140:FF:000005">
    <property type="entry name" value="TatD family hydrolase"/>
    <property type="match status" value="1"/>
</dbReference>
<dbReference type="PANTHER" id="PTHR46124:SF3">
    <property type="entry name" value="HYDROLASE"/>
    <property type="match status" value="1"/>
</dbReference>
<dbReference type="InterPro" id="IPR018228">
    <property type="entry name" value="DNase_TatD-rel_CS"/>
</dbReference>
<feature type="binding site" evidence="4">
    <location>
        <position position="9"/>
    </location>
    <ligand>
        <name>a divalent metal cation</name>
        <dbReference type="ChEBI" id="CHEBI:60240"/>
        <label>1</label>
    </ligand>
</feature>
<dbReference type="PROSITE" id="PS01091">
    <property type="entry name" value="TATD_3"/>
    <property type="match status" value="1"/>
</dbReference>
<reference evidence="5" key="2">
    <citation type="submission" date="2020-09" db="EMBL/GenBank/DDBJ databases">
        <authorList>
            <person name="Sun Q."/>
            <person name="Ohkuma M."/>
        </authorList>
    </citation>
    <scope>NUCLEOTIDE SEQUENCE</scope>
    <source>
        <strain evidence="5">JCM 30078</strain>
    </source>
</reference>
<feature type="binding site" evidence="4">
    <location>
        <position position="157"/>
    </location>
    <ligand>
        <name>a divalent metal cation</name>
        <dbReference type="ChEBI" id="CHEBI:60240"/>
        <label>2</label>
    </ligand>
</feature>
<dbReference type="CDD" id="cd01310">
    <property type="entry name" value="TatD_DNAse"/>
    <property type="match status" value="1"/>
</dbReference>
<comment type="similarity">
    <text evidence="1">Belongs to the metallo-dependent hydrolases superfamily. TatD-type hydrolase family.</text>
</comment>
<keyword evidence="6" id="KW-1185">Reference proteome</keyword>
<feature type="binding site" evidence="4">
    <location>
        <position position="133"/>
    </location>
    <ligand>
        <name>a divalent metal cation</name>
        <dbReference type="ChEBI" id="CHEBI:60240"/>
        <label>2</label>
    </ligand>
</feature>
<reference evidence="5" key="1">
    <citation type="journal article" date="2014" name="Int. J. Syst. Evol. Microbiol.">
        <title>Complete genome sequence of Corynebacterium casei LMG S-19264T (=DSM 44701T), isolated from a smear-ripened cheese.</title>
        <authorList>
            <consortium name="US DOE Joint Genome Institute (JGI-PGF)"/>
            <person name="Walter F."/>
            <person name="Albersmeier A."/>
            <person name="Kalinowski J."/>
            <person name="Ruckert C."/>
        </authorList>
    </citation>
    <scope>NUCLEOTIDE SEQUENCE</scope>
    <source>
        <strain evidence="5">JCM 30078</strain>
    </source>
</reference>
<evidence type="ECO:0000256" key="2">
    <source>
        <dbReference type="ARBA" id="ARBA00022723"/>
    </source>
</evidence>
<feature type="binding site" evidence="4">
    <location>
        <position position="97"/>
    </location>
    <ligand>
        <name>a divalent metal cation</name>
        <dbReference type="ChEBI" id="CHEBI:60240"/>
        <label>1</label>
    </ligand>
</feature>
<dbReference type="Pfam" id="PF01026">
    <property type="entry name" value="TatD_DNase"/>
    <property type="match status" value="1"/>
</dbReference>
<dbReference type="GO" id="GO:0016788">
    <property type="term" value="F:hydrolase activity, acting on ester bonds"/>
    <property type="evidence" value="ECO:0007669"/>
    <property type="project" value="InterPro"/>
</dbReference>
<dbReference type="AlphaFoldDB" id="A0A917PXF5"/>
<dbReference type="PROSITE" id="PS01137">
    <property type="entry name" value="TATD_1"/>
    <property type="match status" value="1"/>
</dbReference>
<comment type="caution">
    <text evidence="5">The sequence shown here is derived from an EMBL/GenBank/DDBJ whole genome shotgun (WGS) entry which is preliminary data.</text>
</comment>
<keyword evidence="2 4" id="KW-0479">Metal-binding</keyword>
<dbReference type="Gene3D" id="3.20.20.140">
    <property type="entry name" value="Metal-dependent hydrolases"/>
    <property type="match status" value="1"/>
</dbReference>
<dbReference type="InterPro" id="IPR032466">
    <property type="entry name" value="Metal_Hydrolase"/>
</dbReference>
<dbReference type="GO" id="GO:0046872">
    <property type="term" value="F:metal ion binding"/>
    <property type="evidence" value="ECO:0007669"/>
    <property type="project" value="UniProtKB-KW"/>
</dbReference>
<sequence>MQLIDTHNHLDFPPFDSDRQQVIDSAIARGVERQVVIGVYHDHWERLWSLATAQPSLFATLGLHPVFMHMHTPEHLQRLRQWLERLQGHPKLCAIGEVGLDYYVERPDKDAQKTLFEAQIELAIEFDLPLLLHVRRAHADVTAILKRYRPPRGGIAHAFSGSYEEACEYLRLGFKIGLGGAGTWPQAKRMHRVLKQLPLDGIVLETDAPDITPASHAGERNSPVFLPDICHTLAELKGVPAEELADAATRNTEALFGWESELNRPE</sequence>
<dbReference type="EMBL" id="BMPO01000005">
    <property type="protein sequence ID" value="GGJ96890.1"/>
    <property type="molecule type" value="Genomic_DNA"/>
</dbReference>
<dbReference type="RefSeq" id="WP_188983427.1">
    <property type="nucleotide sequence ID" value="NZ_BMPO01000005.1"/>
</dbReference>
<feature type="binding site" evidence="4">
    <location>
        <position position="7"/>
    </location>
    <ligand>
        <name>a divalent metal cation</name>
        <dbReference type="ChEBI" id="CHEBI:60240"/>
        <label>1</label>
    </ligand>
</feature>
<organism evidence="5 6">
    <name type="scientific">Pseudomonas matsuisoli</name>
    <dbReference type="NCBI Taxonomy" id="1515666"/>
    <lineage>
        <taxon>Bacteria</taxon>
        <taxon>Pseudomonadati</taxon>
        <taxon>Pseudomonadota</taxon>
        <taxon>Gammaproteobacteria</taxon>
        <taxon>Pseudomonadales</taxon>
        <taxon>Pseudomonadaceae</taxon>
        <taxon>Pseudomonas</taxon>
    </lineage>
</organism>
<dbReference type="Proteomes" id="UP000635983">
    <property type="component" value="Unassembled WGS sequence"/>
</dbReference>
<dbReference type="NCBIfam" id="TIGR00010">
    <property type="entry name" value="YchF/TatD family DNA exonuclease"/>
    <property type="match status" value="1"/>
</dbReference>
<evidence type="ECO:0000256" key="4">
    <source>
        <dbReference type="PIRSR" id="PIRSR005902-1"/>
    </source>
</evidence>
<dbReference type="PIRSF" id="PIRSF005902">
    <property type="entry name" value="DNase_TatD"/>
    <property type="match status" value="1"/>
</dbReference>
<evidence type="ECO:0000256" key="3">
    <source>
        <dbReference type="ARBA" id="ARBA00022801"/>
    </source>
</evidence>
<dbReference type="GO" id="GO:0004536">
    <property type="term" value="F:DNA nuclease activity"/>
    <property type="evidence" value="ECO:0007669"/>
    <property type="project" value="InterPro"/>
</dbReference>
<protein>
    <submittedName>
        <fullName evidence="5">TatD-related deoxyribonuclease</fullName>
    </submittedName>
</protein>
<evidence type="ECO:0000313" key="6">
    <source>
        <dbReference type="Proteomes" id="UP000635983"/>
    </source>
</evidence>
<accession>A0A917PXF5</accession>
<gene>
    <name evidence="5" type="ORF">GCM10009304_23470</name>
</gene>
<proteinExistence type="inferred from homology"/>
<dbReference type="InterPro" id="IPR001130">
    <property type="entry name" value="TatD-like"/>
</dbReference>
<dbReference type="InterPro" id="IPR015991">
    <property type="entry name" value="TatD/YcfH-like"/>
</dbReference>
<keyword evidence="3" id="KW-0378">Hydrolase</keyword>
<evidence type="ECO:0000313" key="5">
    <source>
        <dbReference type="EMBL" id="GGJ96890.1"/>
    </source>
</evidence>
<feature type="binding site" evidence="4">
    <location>
        <position position="207"/>
    </location>
    <ligand>
        <name>a divalent metal cation</name>
        <dbReference type="ChEBI" id="CHEBI:60240"/>
        <label>1</label>
    </ligand>
</feature>
<dbReference type="PANTHER" id="PTHR46124">
    <property type="entry name" value="D-AMINOACYL-TRNA DEACYLASE"/>
    <property type="match status" value="1"/>
</dbReference>
<name>A0A917PXF5_9PSED</name>
<evidence type="ECO:0000256" key="1">
    <source>
        <dbReference type="ARBA" id="ARBA00009275"/>
    </source>
</evidence>
<dbReference type="GO" id="GO:0005829">
    <property type="term" value="C:cytosol"/>
    <property type="evidence" value="ECO:0007669"/>
    <property type="project" value="TreeGrafter"/>
</dbReference>